<dbReference type="KEGG" id="vbl:L21SP4_01084"/>
<accession>A0A0G3ED04</accession>
<feature type="compositionally biased region" description="Basic and acidic residues" evidence="1">
    <location>
        <begin position="91"/>
        <end position="104"/>
    </location>
</feature>
<feature type="compositionally biased region" description="Polar residues" evidence="1">
    <location>
        <begin position="80"/>
        <end position="90"/>
    </location>
</feature>
<feature type="region of interest" description="Disordered" evidence="1">
    <location>
        <begin position="75"/>
        <end position="151"/>
    </location>
</feature>
<proteinExistence type="predicted"/>
<dbReference type="InterPro" id="IPR025399">
    <property type="entry name" value="DUF4372"/>
</dbReference>
<evidence type="ECO:0000259" key="2">
    <source>
        <dbReference type="Pfam" id="PF14294"/>
    </source>
</evidence>
<reference evidence="4" key="1">
    <citation type="submission" date="2015-02" db="EMBL/GenBank/DDBJ databases">
        <title>Description and complete genome sequence of the first cultured representative of the subdivision 5 of the Verrucomicrobia phylum.</title>
        <authorList>
            <person name="Spring S."/>
            <person name="Bunk B."/>
            <person name="Sproer C."/>
            <person name="Klenk H.-P."/>
        </authorList>
    </citation>
    <scope>NUCLEOTIDE SEQUENCE [LARGE SCALE GENOMIC DNA]</scope>
    <source>
        <strain evidence="4">L21-Fru-AB</strain>
    </source>
</reference>
<dbReference type="Proteomes" id="UP000035268">
    <property type="component" value="Chromosome"/>
</dbReference>
<dbReference type="OrthoDB" id="4870610at2"/>
<feature type="domain" description="DUF4372" evidence="2">
    <location>
        <begin position="10"/>
        <end position="69"/>
    </location>
</feature>
<sequence length="151" mass="16577">MLVSRAAGKSAIFRQACELIPSHIVPKDARKHGIKSRGITPWSRLVSIIYAKFTHAIGLNDVVDALCAHGAPMARIRGANSPSRNGLSHANETRDPKMALRSKEALFGPSHARTHPDQHGRAMFTYRTPRTARLRRSSRGVLQEPQQAAPS</sequence>
<dbReference type="RefSeq" id="WP_074041391.1">
    <property type="nucleotide sequence ID" value="NZ_CP010904.1"/>
</dbReference>
<gene>
    <name evidence="3" type="ORF">L21SP4_01084</name>
</gene>
<evidence type="ECO:0000313" key="4">
    <source>
        <dbReference type="Proteomes" id="UP000035268"/>
    </source>
</evidence>
<dbReference type="EMBL" id="CP010904">
    <property type="protein sequence ID" value="AKJ64336.1"/>
    <property type="molecule type" value="Genomic_DNA"/>
</dbReference>
<name>A0A0G3ED04_9BACT</name>
<evidence type="ECO:0000313" key="3">
    <source>
        <dbReference type="EMBL" id="AKJ64336.1"/>
    </source>
</evidence>
<evidence type="ECO:0000256" key="1">
    <source>
        <dbReference type="SAM" id="MobiDB-lite"/>
    </source>
</evidence>
<organism evidence="3 4">
    <name type="scientific">Kiritimatiella glycovorans</name>
    <dbReference type="NCBI Taxonomy" id="1307763"/>
    <lineage>
        <taxon>Bacteria</taxon>
        <taxon>Pseudomonadati</taxon>
        <taxon>Kiritimatiellota</taxon>
        <taxon>Kiritimatiellia</taxon>
        <taxon>Kiritimatiellales</taxon>
        <taxon>Kiritimatiellaceae</taxon>
        <taxon>Kiritimatiella</taxon>
    </lineage>
</organism>
<dbReference type="AlphaFoldDB" id="A0A0G3ED04"/>
<keyword evidence="4" id="KW-1185">Reference proteome</keyword>
<protein>
    <recommendedName>
        <fullName evidence="2">DUF4372 domain-containing protein</fullName>
    </recommendedName>
</protein>
<reference evidence="3 4" key="2">
    <citation type="journal article" date="2016" name="ISME J.">
        <title>Characterization of the first cultured representative of Verrucomicrobia subdivision 5 indicates the proposal of a novel phylum.</title>
        <authorList>
            <person name="Spring S."/>
            <person name="Bunk B."/>
            <person name="Sproer C."/>
            <person name="Schumann P."/>
            <person name="Rohde M."/>
            <person name="Tindall B.J."/>
            <person name="Klenk H.P."/>
        </authorList>
    </citation>
    <scope>NUCLEOTIDE SEQUENCE [LARGE SCALE GENOMIC DNA]</scope>
    <source>
        <strain evidence="3 4">L21-Fru-AB</strain>
    </source>
</reference>
<dbReference type="Pfam" id="PF14294">
    <property type="entry name" value="DUF4372"/>
    <property type="match status" value="1"/>
</dbReference>